<dbReference type="InterPro" id="IPR023210">
    <property type="entry name" value="NADP_OxRdtase_dom"/>
</dbReference>
<dbReference type="InterPro" id="IPR036812">
    <property type="entry name" value="NAD(P)_OxRdtase_dom_sf"/>
</dbReference>
<evidence type="ECO:0000313" key="2">
    <source>
        <dbReference type="EMBL" id="MBE1607524.1"/>
    </source>
</evidence>
<dbReference type="Pfam" id="PF00248">
    <property type="entry name" value="Aldo_ket_red"/>
    <property type="match status" value="1"/>
</dbReference>
<proteinExistence type="predicted"/>
<evidence type="ECO:0000313" key="3">
    <source>
        <dbReference type="Proteomes" id="UP000638648"/>
    </source>
</evidence>
<reference evidence="2" key="1">
    <citation type="submission" date="2020-10" db="EMBL/GenBank/DDBJ databases">
        <title>Sequencing the genomes of 1000 actinobacteria strains.</title>
        <authorList>
            <person name="Klenk H.-P."/>
        </authorList>
    </citation>
    <scope>NUCLEOTIDE SEQUENCE</scope>
    <source>
        <strain evidence="2">DSM 45354</strain>
    </source>
</reference>
<dbReference type="PANTHER" id="PTHR43312:SF1">
    <property type="entry name" value="NADP-DEPENDENT OXIDOREDUCTASE DOMAIN-CONTAINING PROTEIN"/>
    <property type="match status" value="1"/>
</dbReference>
<protein>
    <submittedName>
        <fullName evidence="2">Aryl-alcohol dehydrogenase-like predicted oxidoreductase</fullName>
    </submittedName>
</protein>
<dbReference type="RefSeq" id="WP_192751459.1">
    <property type="nucleotide sequence ID" value="NZ_BAABJL010000103.1"/>
</dbReference>
<dbReference type="InterPro" id="IPR053135">
    <property type="entry name" value="AKR2_Oxidoreductase"/>
</dbReference>
<dbReference type="AlphaFoldDB" id="A0A927MVS8"/>
<evidence type="ECO:0000259" key="1">
    <source>
        <dbReference type="Pfam" id="PF00248"/>
    </source>
</evidence>
<accession>A0A927MVS8</accession>
<organism evidence="2 3">
    <name type="scientific">Actinopolymorpha pittospori</name>
    <dbReference type="NCBI Taxonomy" id="648752"/>
    <lineage>
        <taxon>Bacteria</taxon>
        <taxon>Bacillati</taxon>
        <taxon>Actinomycetota</taxon>
        <taxon>Actinomycetes</taxon>
        <taxon>Propionibacteriales</taxon>
        <taxon>Actinopolymorphaceae</taxon>
        <taxon>Actinopolymorpha</taxon>
    </lineage>
</organism>
<name>A0A927MVS8_9ACTN</name>
<dbReference type="PANTHER" id="PTHR43312">
    <property type="entry name" value="D-THREO-ALDOSE 1-DEHYDROGENASE"/>
    <property type="match status" value="1"/>
</dbReference>
<keyword evidence="3" id="KW-1185">Reference proteome</keyword>
<feature type="domain" description="NADP-dependent oxidoreductase" evidence="1">
    <location>
        <begin position="15"/>
        <end position="232"/>
    </location>
</feature>
<dbReference type="CDD" id="cd19105">
    <property type="entry name" value="AKR_unchar"/>
    <property type="match status" value="1"/>
</dbReference>
<dbReference type="Gene3D" id="3.20.20.100">
    <property type="entry name" value="NADP-dependent oxidoreductase domain"/>
    <property type="match status" value="1"/>
</dbReference>
<comment type="caution">
    <text evidence="2">The sequence shown here is derived from an EMBL/GenBank/DDBJ whole genome shotgun (WGS) entry which is preliminary data.</text>
</comment>
<dbReference type="SUPFAM" id="SSF51430">
    <property type="entry name" value="NAD(P)-linked oxidoreductase"/>
    <property type="match status" value="1"/>
</dbReference>
<dbReference type="Proteomes" id="UP000638648">
    <property type="component" value="Unassembled WGS sequence"/>
</dbReference>
<sequence length="289" mass="31612">MEYTVLGRTGATVSRIGFGGATLGLTNYVEAFDAYDARDRTRMFEAIEVALEGGINLYDTAPGYGAGASEEVLGEALRGVTESGGHPLFLSTKVGLGAAHDVRASLEASLSRLQRPSLDLLQIHGDSYTTGQTDQILGPDGMAEQLLALKEEGLVRHVGFTTEDNNDSVYRLLRSGVFDSIQLCYNVLYQHPYDPNRPFGSLFEAEKHGLGTMTMRTTTSGTFQRWIQQVNPDNTFDYAAALIQFVLSNPLVDVALVGMRDAERVRLNLLTADDLAGRISIDELHQRYV</sequence>
<gene>
    <name evidence="2" type="ORF">HEB94_004372</name>
</gene>
<dbReference type="EMBL" id="JADBEM010000001">
    <property type="protein sequence ID" value="MBE1607524.1"/>
    <property type="molecule type" value="Genomic_DNA"/>
</dbReference>